<evidence type="ECO:0000313" key="2">
    <source>
        <dbReference type="EMBL" id="UYV62419.1"/>
    </source>
</evidence>
<reference evidence="2 3" key="1">
    <citation type="submission" date="2022-01" db="EMBL/GenBank/DDBJ databases">
        <title>A chromosomal length assembly of Cordylochernes scorpioides.</title>
        <authorList>
            <person name="Zeh D."/>
            <person name="Zeh J."/>
        </authorList>
    </citation>
    <scope>NUCLEOTIDE SEQUENCE [LARGE SCALE GENOMIC DNA]</scope>
    <source>
        <strain evidence="2">IN4F17</strain>
        <tissue evidence="2">Whole Body</tissue>
    </source>
</reference>
<dbReference type="Proteomes" id="UP001235939">
    <property type="component" value="Chromosome 02"/>
</dbReference>
<accession>A0ABY6K0T9</accession>
<keyword evidence="3" id="KW-1185">Reference proteome</keyword>
<dbReference type="InterPro" id="IPR052709">
    <property type="entry name" value="Transposase-MT_Hybrid"/>
</dbReference>
<protein>
    <recommendedName>
        <fullName evidence="4">Transposase</fullName>
    </recommendedName>
</protein>
<organism evidence="2 3">
    <name type="scientific">Cordylochernes scorpioides</name>
    <dbReference type="NCBI Taxonomy" id="51811"/>
    <lineage>
        <taxon>Eukaryota</taxon>
        <taxon>Metazoa</taxon>
        <taxon>Ecdysozoa</taxon>
        <taxon>Arthropoda</taxon>
        <taxon>Chelicerata</taxon>
        <taxon>Arachnida</taxon>
        <taxon>Pseudoscorpiones</taxon>
        <taxon>Cheliferoidea</taxon>
        <taxon>Chernetidae</taxon>
        <taxon>Cordylochernes</taxon>
    </lineage>
</organism>
<dbReference type="EMBL" id="CP092864">
    <property type="protein sequence ID" value="UYV62419.1"/>
    <property type="molecule type" value="Genomic_DNA"/>
</dbReference>
<dbReference type="PANTHER" id="PTHR46060:SF1">
    <property type="entry name" value="MARINER MOS1 TRANSPOSASE-LIKE PROTEIN"/>
    <property type="match status" value="1"/>
</dbReference>
<feature type="region of interest" description="Disordered" evidence="1">
    <location>
        <begin position="28"/>
        <end position="50"/>
    </location>
</feature>
<dbReference type="InterPro" id="IPR036397">
    <property type="entry name" value="RNaseH_sf"/>
</dbReference>
<evidence type="ECO:0000256" key="1">
    <source>
        <dbReference type="SAM" id="MobiDB-lite"/>
    </source>
</evidence>
<evidence type="ECO:0008006" key="4">
    <source>
        <dbReference type="Google" id="ProtNLM"/>
    </source>
</evidence>
<sequence length="272" mass="31555">MNLPSGFKLRQSQARIKKKEGEQWYREFQRGKYGKRNAPRSGRSPSSVNEENITAVKKLLETDRHITLSPEFRHSCTNNSFHSARPSKICSLWVPHSLTDEQMTRCVSWCRELLKKCDNRSSRYVDSTITGDETCIYYSDVLTKAQNKVWIFEGEITPVSVRKSRSIKRKILAVSFNVRGVVSRVVRIYQKTVTTKWYTEEYLPKVVQSIKKLRSNSRTDTWLFHDDNAPAHRWKVCADYSAHTGLNCLSILPTVQTLHLCPLPSREEQTKK</sequence>
<evidence type="ECO:0000313" key="3">
    <source>
        <dbReference type="Proteomes" id="UP001235939"/>
    </source>
</evidence>
<dbReference type="PANTHER" id="PTHR46060">
    <property type="entry name" value="MARINER MOS1 TRANSPOSASE-LIKE PROTEIN"/>
    <property type="match status" value="1"/>
</dbReference>
<name>A0ABY6K0T9_9ARAC</name>
<gene>
    <name evidence="2" type="ORF">LAZ67_2000490</name>
</gene>
<dbReference type="Gene3D" id="3.30.420.10">
    <property type="entry name" value="Ribonuclease H-like superfamily/Ribonuclease H"/>
    <property type="match status" value="1"/>
</dbReference>
<proteinExistence type="predicted"/>